<dbReference type="AlphaFoldDB" id="A0A2W7RCV0"/>
<protein>
    <submittedName>
        <fullName evidence="1">Uncharacterized protein</fullName>
    </submittedName>
</protein>
<gene>
    <name evidence="1" type="ORF">LX76_00241</name>
</gene>
<organism evidence="1 2">
    <name type="scientific">Cereibacter changlensis</name>
    <dbReference type="NCBI Taxonomy" id="402884"/>
    <lineage>
        <taxon>Bacteria</taxon>
        <taxon>Pseudomonadati</taxon>
        <taxon>Pseudomonadota</taxon>
        <taxon>Alphaproteobacteria</taxon>
        <taxon>Rhodobacterales</taxon>
        <taxon>Paracoccaceae</taxon>
        <taxon>Cereibacter</taxon>
    </lineage>
</organism>
<dbReference type="EMBL" id="QKZS01000001">
    <property type="protein sequence ID" value="PZX58738.1"/>
    <property type="molecule type" value="Genomic_DNA"/>
</dbReference>
<proteinExistence type="predicted"/>
<name>A0A2W7RCV0_9RHOB</name>
<sequence>MILDPRPIAPAKKVPDATPVYFTPEHSIRKLRVLTALEQMYGYYNAD</sequence>
<evidence type="ECO:0000313" key="2">
    <source>
        <dbReference type="Proteomes" id="UP000249538"/>
    </source>
</evidence>
<dbReference type="Proteomes" id="UP000249538">
    <property type="component" value="Unassembled WGS sequence"/>
</dbReference>
<dbReference type="RefSeq" id="WP_170139540.1">
    <property type="nucleotide sequence ID" value="NZ_QKZS01000001.1"/>
</dbReference>
<comment type="caution">
    <text evidence="1">The sequence shown here is derived from an EMBL/GenBank/DDBJ whole genome shotgun (WGS) entry which is preliminary data.</text>
</comment>
<accession>A0A2W7RCV0</accession>
<reference evidence="1 2" key="1">
    <citation type="submission" date="2018-06" db="EMBL/GenBank/DDBJ databases">
        <title>Genomic Encyclopedia of Archaeal and Bacterial Type Strains, Phase II (KMG-II): from individual species to whole genera.</title>
        <authorList>
            <person name="Goeker M."/>
        </authorList>
    </citation>
    <scope>NUCLEOTIDE SEQUENCE [LARGE SCALE GENOMIC DNA]</scope>
    <source>
        <strain evidence="1 2">DSM 18774</strain>
    </source>
</reference>
<evidence type="ECO:0000313" key="1">
    <source>
        <dbReference type="EMBL" id="PZX58738.1"/>
    </source>
</evidence>